<gene>
    <name evidence="1" type="ORF">D1164_14670</name>
</gene>
<keyword evidence="2" id="KW-1185">Reference proteome</keyword>
<evidence type="ECO:0000313" key="1">
    <source>
        <dbReference type="EMBL" id="RIH64335.1"/>
    </source>
</evidence>
<dbReference type="EMBL" id="QWET01000011">
    <property type="protein sequence ID" value="RIH64335.1"/>
    <property type="molecule type" value="Genomic_DNA"/>
</dbReference>
<reference evidence="1 2" key="1">
    <citation type="journal article" date="2015" name="Int. J. Syst. Evol. Microbiol.">
        <title>Mariniphaga sediminis sp. nov., isolated from coastal sediment.</title>
        <authorList>
            <person name="Wang F.Q."/>
            <person name="Shen Q.Y."/>
            <person name="Chen G.J."/>
            <person name="Du Z.J."/>
        </authorList>
    </citation>
    <scope>NUCLEOTIDE SEQUENCE [LARGE SCALE GENOMIC DNA]</scope>
    <source>
        <strain evidence="1 2">SY21</strain>
    </source>
</reference>
<accession>A0A399CX59</accession>
<evidence type="ECO:0000313" key="2">
    <source>
        <dbReference type="Proteomes" id="UP000266441"/>
    </source>
</evidence>
<dbReference type="Proteomes" id="UP000266441">
    <property type="component" value="Unassembled WGS sequence"/>
</dbReference>
<organism evidence="1 2">
    <name type="scientific">Mariniphaga sediminis</name>
    <dbReference type="NCBI Taxonomy" id="1628158"/>
    <lineage>
        <taxon>Bacteria</taxon>
        <taxon>Pseudomonadati</taxon>
        <taxon>Bacteroidota</taxon>
        <taxon>Bacteroidia</taxon>
        <taxon>Marinilabiliales</taxon>
        <taxon>Prolixibacteraceae</taxon>
        <taxon>Mariniphaga</taxon>
    </lineage>
</organism>
<name>A0A399CX59_9BACT</name>
<protein>
    <submittedName>
        <fullName evidence="1">Uncharacterized protein</fullName>
    </submittedName>
</protein>
<proteinExistence type="predicted"/>
<comment type="caution">
    <text evidence="1">The sequence shown here is derived from an EMBL/GenBank/DDBJ whole genome shotgun (WGS) entry which is preliminary data.</text>
</comment>
<sequence length="81" mass="9004">MWSGGISGRNRVRPAGKWASGLTCQTAKTPACHIQIVNGWFFIHGQVVNSIKVSIYTSIFQVTTWYLNFFLTPKIKVACGL</sequence>
<dbReference type="AlphaFoldDB" id="A0A399CX59"/>